<evidence type="ECO:0000259" key="2">
    <source>
        <dbReference type="Pfam" id="PF23717"/>
    </source>
</evidence>
<name>A0A177YN87_9NOCA</name>
<dbReference type="Pfam" id="PF23717">
    <property type="entry name" value="DUF7159"/>
    <property type="match status" value="1"/>
</dbReference>
<feature type="region of interest" description="Disordered" evidence="1">
    <location>
        <begin position="208"/>
        <end position="252"/>
    </location>
</feature>
<dbReference type="AlphaFoldDB" id="A0A177YN87"/>
<evidence type="ECO:0000313" key="3">
    <source>
        <dbReference type="EMBL" id="OAK56955.1"/>
    </source>
</evidence>
<evidence type="ECO:0000313" key="4">
    <source>
        <dbReference type="Proteomes" id="UP000077519"/>
    </source>
</evidence>
<dbReference type="Gene3D" id="3.30.420.40">
    <property type="match status" value="1"/>
</dbReference>
<organism evidence="3 4">
    <name type="scientific">Rhodococcoides kyotonense</name>
    <dbReference type="NCBI Taxonomy" id="398843"/>
    <lineage>
        <taxon>Bacteria</taxon>
        <taxon>Bacillati</taxon>
        <taxon>Actinomycetota</taxon>
        <taxon>Actinomycetes</taxon>
        <taxon>Mycobacteriales</taxon>
        <taxon>Nocardiaceae</taxon>
        <taxon>Rhodococcoides</taxon>
    </lineage>
</organism>
<accession>A0A177YN87</accession>
<proteinExistence type="predicted"/>
<dbReference type="Proteomes" id="UP000077519">
    <property type="component" value="Unassembled WGS sequence"/>
</dbReference>
<feature type="domain" description="DUF7159" evidence="2">
    <location>
        <begin position="24"/>
        <end position="204"/>
    </location>
</feature>
<evidence type="ECO:0000256" key="1">
    <source>
        <dbReference type="SAM" id="MobiDB-lite"/>
    </source>
</evidence>
<feature type="compositionally biased region" description="Low complexity" evidence="1">
    <location>
        <begin position="237"/>
        <end position="252"/>
    </location>
</feature>
<keyword evidence="4" id="KW-1185">Reference proteome</keyword>
<gene>
    <name evidence="3" type="ORF">A3K89_14670</name>
</gene>
<comment type="caution">
    <text evidence="3">The sequence shown here is derived from an EMBL/GenBank/DDBJ whole genome shotgun (WGS) entry which is preliminary data.</text>
</comment>
<dbReference type="InterPro" id="IPR055583">
    <property type="entry name" value="DUF7159"/>
</dbReference>
<reference evidence="3 4" key="1">
    <citation type="submission" date="2016-03" db="EMBL/GenBank/DDBJ databases">
        <title>Genome sequence of Rhodococcus kyotonensis KB10.</title>
        <authorList>
            <person name="Jeong H."/>
            <person name="Hong C.E."/>
            <person name="Jo S.H."/>
            <person name="Park J.M."/>
        </authorList>
    </citation>
    <scope>NUCLEOTIDE SEQUENCE [LARGE SCALE GENOMIC DNA]</scope>
    <source>
        <strain evidence="3 4">KB10</strain>
    </source>
</reference>
<dbReference type="EMBL" id="LVHI01000002">
    <property type="protein sequence ID" value="OAK56955.1"/>
    <property type="molecule type" value="Genomic_DNA"/>
</dbReference>
<protein>
    <recommendedName>
        <fullName evidence="2">DUF7159 domain-containing protein</fullName>
    </recommendedName>
</protein>
<feature type="compositionally biased region" description="Basic and acidic residues" evidence="1">
    <location>
        <begin position="225"/>
        <end position="234"/>
    </location>
</feature>
<sequence length="428" mass="44654">MYAVLFDPRADAVVANRMTPLDGGVAETLPAALDGMHAAARRRKLTVDAVGVVYSSDAERTALQKVLDDCTTLDVSMVSASSSFLGWLGRSSDFAYAHRVLLYYVGDAGVSISLADIPGATLTPAKTATLASIEPEKIGSTVPLAWEVLDEAGVEADSVALFGDRSESRDLVDILSLGLELPVIRVSDPDQVAARGAALHAAASKPVKPVDLRKAAPTPAAVEAEPEKKTRAEAEAEPAASQAATTISSSLRRTPPSRRKIVLAAALLAAVFSGGVALASTLPGEPEQAAAPTTAPSHDATEIDTSLAGATSSVVIAAPPETTTPAPAAPETVDEQPVYVEPVPVTWESVDPTVPVPWTGTVETITPIPAQAIPPNAAAVPTTVDPPQFTIPPVIPEPGKSQEQLEQEAWDRHWQHTAEWLEQEIVGN</sequence>